<name>A0A837JBD6_9BACT</name>
<dbReference type="EMBL" id="JAIT01000054">
    <property type="protein sequence ID" value="KLE04299.1"/>
    <property type="molecule type" value="Genomic_DNA"/>
</dbReference>
<evidence type="ECO:0000313" key="3">
    <source>
        <dbReference type="Proteomes" id="UP000035462"/>
    </source>
</evidence>
<dbReference type="PANTHER" id="PTHR43415">
    <property type="entry name" value="SPERMIDINE N(1)-ACETYLTRANSFERASE"/>
    <property type="match status" value="1"/>
</dbReference>
<dbReference type="SUPFAM" id="SSF55729">
    <property type="entry name" value="Acyl-CoA N-acyltransferases (Nat)"/>
    <property type="match status" value="1"/>
</dbReference>
<dbReference type="GO" id="GO:0016747">
    <property type="term" value="F:acyltransferase activity, transferring groups other than amino-acyl groups"/>
    <property type="evidence" value="ECO:0007669"/>
    <property type="project" value="InterPro"/>
</dbReference>
<dbReference type="PROSITE" id="PS51186">
    <property type="entry name" value="GNAT"/>
    <property type="match status" value="1"/>
</dbReference>
<evidence type="ECO:0000313" key="2">
    <source>
        <dbReference type="EMBL" id="KLE04299.1"/>
    </source>
</evidence>
<dbReference type="InterPro" id="IPR016181">
    <property type="entry name" value="Acyl_CoA_acyltransferase"/>
</dbReference>
<reference evidence="2 3" key="1">
    <citation type="submission" date="2014-01" db="EMBL/GenBank/DDBJ databases">
        <title>Development of a Comparative Genomic Fingerprinting Assay for High Resolution Genotyping of Arcobacter butzleri.</title>
        <authorList>
            <person name="Webb A.L."/>
            <person name="Inglis G.D."/>
            <person name="Kruczkiewicz P."/>
            <person name="Selinger L.B."/>
            <person name="Taboada E.N."/>
        </authorList>
    </citation>
    <scope>NUCLEOTIDE SEQUENCE [LARGE SCALE GENOMIC DNA]</scope>
    <source>
        <strain evidence="2 3">L352</strain>
    </source>
</reference>
<gene>
    <name evidence="2" type="ORF">AF77_07525</name>
</gene>
<dbReference type="PANTHER" id="PTHR43415:SF3">
    <property type="entry name" value="GNAT-FAMILY ACETYLTRANSFERASE"/>
    <property type="match status" value="1"/>
</dbReference>
<dbReference type="AlphaFoldDB" id="A0A837JBD6"/>
<sequence>MKDIKLINFIDLSQDEKKMILEWRNRLDIQKWMYTQNDISLEEHLKFIDSLKTIKNKLYFLVKKENTYIGVIDFTQIKPKKSLHMGIYTNPDLKGYGKILLETIIYFSFDILKVEKIFSEVYFENEKAFSLYKIYGFKKYANKIVNDKKVICMELRNKK</sequence>
<feature type="domain" description="N-acetyltransferase" evidence="1">
    <location>
        <begin position="7"/>
        <end position="158"/>
    </location>
</feature>
<dbReference type="InterPro" id="IPR020036">
    <property type="entry name" value="PseH"/>
</dbReference>
<accession>A0A837JBD6</accession>
<dbReference type="Gene3D" id="3.40.630.30">
    <property type="match status" value="1"/>
</dbReference>
<dbReference type="NCBIfam" id="TIGR03585">
    <property type="entry name" value="PseH"/>
    <property type="match status" value="1"/>
</dbReference>
<protein>
    <recommendedName>
        <fullName evidence="1">N-acetyltransferase domain-containing protein</fullName>
    </recommendedName>
</protein>
<dbReference type="Proteomes" id="UP000035462">
    <property type="component" value="Unassembled WGS sequence"/>
</dbReference>
<dbReference type="Pfam" id="PF13302">
    <property type="entry name" value="Acetyltransf_3"/>
    <property type="match status" value="1"/>
</dbReference>
<proteinExistence type="predicted"/>
<evidence type="ECO:0000259" key="1">
    <source>
        <dbReference type="PROSITE" id="PS51186"/>
    </source>
</evidence>
<dbReference type="RefSeq" id="WP_046995032.1">
    <property type="nucleotide sequence ID" value="NZ_JAIT01000054.1"/>
</dbReference>
<comment type="caution">
    <text evidence="2">The sequence shown here is derived from an EMBL/GenBank/DDBJ whole genome shotgun (WGS) entry which is preliminary data.</text>
</comment>
<dbReference type="InterPro" id="IPR000182">
    <property type="entry name" value="GNAT_dom"/>
</dbReference>
<organism evidence="2 3">
    <name type="scientific">Aliarcobacter butzleri L352</name>
    <dbReference type="NCBI Taxonomy" id="1447260"/>
    <lineage>
        <taxon>Bacteria</taxon>
        <taxon>Pseudomonadati</taxon>
        <taxon>Campylobacterota</taxon>
        <taxon>Epsilonproteobacteria</taxon>
        <taxon>Campylobacterales</taxon>
        <taxon>Arcobacteraceae</taxon>
        <taxon>Aliarcobacter</taxon>
    </lineage>
</organism>